<dbReference type="Pfam" id="PF16529">
    <property type="entry name" value="Ge1_WD40"/>
    <property type="match status" value="1"/>
</dbReference>
<dbReference type="FunFam" id="1.10.220.100:FF:000001">
    <property type="entry name" value="Enhancer of mRNA-decapping protein 4"/>
    <property type="match status" value="1"/>
</dbReference>
<organism evidence="13 14">
    <name type="scientific">Genlisea aurea</name>
    <dbReference type="NCBI Taxonomy" id="192259"/>
    <lineage>
        <taxon>Eukaryota</taxon>
        <taxon>Viridiplantae</taxon>
        <taxon>Streptophyta</taxon>
        <taxon>Embryophyta</taxon>
        <taxon>Tracheophyta</taxon>
        <taxon>Spermatophyta</taxon>
        <taxon>Magnoliopsida</taxon>
        <taxon>eudicotyledons</taxon>
        <taxon>Gunneridae</taxon>
        <taxon>Pentapetalae</taxon>
        <taxon>asterids</taxon>
        <taxon>lamiids</taxon>
        <taxon>Lamiales</taxon>
        <taxon>Lentibulariaceae</taxon>
        <taxon>Genlisea</taxon>
    </lineage>
</organism>
<keyword evidence="6" id="KW-0507">mRNA processing</keyword>
<dbReference type="InterPro" id="IPR015943">
    <property type="entry name" value="WD40/YVTN_repeat-like_dom_sf"/>
</dbReference>
<keyword evidence="5 9" id="KW-0853">WD repeat</keyword>
<protein>
    <recommendedName>
        <fullName evidence="15">Enhancer of mRNA-decapping protein 4 WD40 repeat region domain-containing protein</fullName>
    </recommendedName>
</protein>
<dbReference type="EMBL" id="AUSU01000846">
    <property type="protein sequence ID" value="EPS72410.1"/>
    <property type="molecule type" value="Genomic_DNA"/>
</dbReference>
<evidence type="ECO:0000259" key="12">
    <source>
        <dbReference type="Pfam" id="PF21289"/>
    </source>
</evidence>
<feature type="compositionally biased region" description="Polar residues" evidence="10">
    <location>
        <begin position="960"/>
        <end position="983"/>
    </location>
</feature>
<feature type="compositionally biased region" description="Polar residues" evidence="10">
    <location>
        <begin position="997"/>
        <end position="1013"/>
    </location>
</feature>
<feature type="compositionally biased region" description="Basic and acidic residues" evidence="10">
    <location>
        <begin position="811"/>
        <end position="826"/>
    </location>
</feature>
<comment type="subcellular location">
    <subcellularLocation>
        <location evidence="1">Cytoplasm</location>
        <location evidence="1">P-body</location>
    </subcellularLocation>
</comment>
<dbReference type="SUPFAM" id="SSF50978">
    <property type="entry name" value="WD40 repeat-like"/>
    <property type="match status" value="1"/>
</dbReference>
<dbReference type="Gene3D" id="2.130.10.10">
    <property type="entry name" value="YVTN repeat-like/Quinoprotein amine dehydrogenase"/>
    <property type="match status" value="1"/>
</dbReference>
<feature type="region of interest" description="Disordered" evidence="10">
    <location>
        <begin position="937"/>
        <end position="1014"/>
    </location>
</feature>
<dbReference type="InterPro" id="IPR044938">
    <property type="entry name" value="EDC4_C_sf"/>
</dbReference>
<evidence type="ECO:0000313" key="14">
    <source>
        <dbReference type="Proteomes" id="UP000015453"/>
    </source>
</evidence>
<dbReference type="InterPro" id="IPR036322">
    <property type="entry name" value="WD40_repeat_dom_sf"/>
</dbReference>
<feature type="region of interest" description="Disordered" evidence="10">
    <location>
        <begin position="802"/>
        <end position="839"/>
    </location>
</feature>
<feature type="region of interest" description="Disordered" evidence="10">
    <location>
        <begin position="168"/>
        <end position="191"/>
    </location>
</feature>
<sequence length="1454" mass="157057">MKGRHKSNIEIPAGDSPNFNVNDTVGWPSSSQLSRSIVRRTVGVQVLPYRYLRLSPRLIDADLKKMASPGNPNQPPAGGIFDVQTLFNPSTPPLASSSPNPPNFISNVSNAVKVPGNFPSAPFPPPSGSYPPQAQQFSYHPVYTAYSSPPPPLPEFLPPQRSLSYPTRTLQPQGQPGASPIHPNFQNPSNTVNPNNHGAHLMALLSAPPSVVDISQQPAMHILPTSSAGSDSPVHLNLNNLPSAPGLVASHPGPELRMPSSKLPKGRHLVGDNLVYDIDVRLPGEVQPQLEVTPITKYGSDPGLVLGRQIAVNKTYICYGLKLGNIRVLNINTALRSLLKGLTQRVTDMAFFAEDVPILASASMDGRVYVWKITEGPDEEDKPQITGRIIVAIQVTGEAENAHPRVCWHCYKQEVLIVGIGRHVLKIDTTKLGKGETFSADEPVKCPIGKLIEGVQLVGTHDGEVTDLSMCRWMTTRLASASTDGTIKIWEDRKPQPIAVLRPHDGHPVNSVTFLAAPHHPDHIILFTGGPMNRELKIWVSASEEGWLLPSDVESWWCTQTLELRSSEAEADEAFFNQVIALPQAGLLLLANAKRNAIYAVHLGYGPNPAATRMDYIAEFTVAMPILSFTGTSELLPHGEAVVQVYCVQTLAIQQYALDLSQCLPPPGENLFYEKSDLVGNPDGSDSKGVTDVETFSGQQSEISLSNSALLASSPKIKYSADSASSQLTGQHEFPSIKDSIPAHVSDGLVVSSIPLSSLSLSPGPTKILSRNPVADFEPEFNAEAKIVEYSVDRKMDVGNKNASDVASLDGESRSDESGHYQDDSVARGQQSKFKHPTHLVTPSEILKGNSASEPCDTTETKVDVETNIQDVGISNDARMVEVEVKVVDDAGTQHGLQTAISDSKEKSFYSEESYPGIEMARECHEVLPEAYVVHETQQTSASGEAENISEPSPVEDIRGSTSNVTSKVIDSSATGTAEPSSSHKNKKQKGKNPQGSASSSQMRSPIDSTDSSIEPFVGSNIPIEAAFAQIISMQETLNQIVALQKDMQKQMASLVAASVTKEVKRLEMALGKSMEKAVKSHSDALLARVQEESSRQEKGAKDHMQQLANMISNCLNKDLPLVTDKTVKKELSSMAQSLSRSITPVVEKALSTSVAEGFQKGVGDKGVNQLEKSVSSKLEATVAKHIQIQFQTSGKQALQETLKSSIEASVVPAFEMSCRAMFEQVDAAFQKGMIEHTAAAHHQLEAAHSPLAVVLRDALNSASSITQTLSGEILEGQRKLLALAANSKSATSSLAAQLNNGPLVALHEKLEVTLDPTKELTRLIGERKYDEAFTDALQRSDVGLVSWLCTQVDLAGILLMSPVPLSSGVLLSLLQQLGCDLSNDTPRKLMWMREIVSAMNPGDPVIVMHARPILEQVYHVLNHQRGVHSTAGAEQSNIRLIMHAINSILMTSK</sequence>
<dbReference type="Proteomes" id="UP000015453">
    <property type="component" value="Unassembled WGS sequence"/>
</dbReference>
<evidence type="ECO:0000256" key="8">
    <source>
        <dbReference type="ARBA" id="ARBA00023054"/>
    </source>
</evidence>
<feature type="domain" description="Enhancer of mRNA-decapping protein 4 WD40 repeat region" evidence="11">
    <location>
        <begin position="292"/>
        <end position="603"/>
    </location>
</feature>
<evidence type="ECO:0008006" key="15">
    <source>
        <dbReference type="Google" id="ProtNLM"/>
    </source>
</evidence>
<dbReference type="Pfam" id="PF21289">
    <property type="entry name" value="EDC4_C"/>
    <property type="match status" value="1"/>
</dbReference>
<keyword evidence="7" id="KW-0677">Repeat</keyword>
<dbReference type="Gene3D" id="1.10.220.100">
    <property type="entry name" value="conserved c-terminal region of ge- 1"/>
    <property type="match status" value="1"/>
</dbReference>
<evidence type="ECO:0000259" key="11">
    <source>
        <dbReference type="Pfam" id="PF16529"/>
    </source>
</evidence>
<dbReference type="FunFam" id="2.130.10.10:FF:000232">
    <property type="entry name" value="enhancer of mRNA-decapping protein 4"/>
    <property type="match status" value="1"/>
</dbReference>
<proteinExistence type="inferred from homology"/>
<dbReference type="PANTHER" id="PTHR15598">
    <property type="entry name" value="ENHANCER OF MRNA-DECAPPING PROTEIN 4"/>
    <property type="match status" value="1"/>
</dbReference>
<gene>
    <name evidence="13" type="ORF">M569_02332</name>
</gene>
<keyword evidence="4" id="KW-0597">Phosphoprotein</keyword>
<feature type="region of interest" description="Disordered" evidence="10">
    <location>
        <begin position="65"/>
        <end position="102"/>
    </location>
</feature>
<dbReference type="InterPro" id="IPR045152">
    <property type="entry name" value="EDC4-like"/>
</dbReference>
<dbReference type="GO" id="GO:0000932">
    <property type="term" value="C:P-body"/>
    <property type="evidence" value="ECO:0007669"/>
    <property type="project" value="UniProtKB-SubCell"/>
</dbReference>
<evidence type="ECO:0000256" key="5">
    <source>
        <dbReference type="ARBA" id="ARBA00022574"/>
    </source>
</evidence>
<keyword evidence="8" id="KW-0175">Coiled coil</keyword>
<evidence type="ECO:0000256" key="7">
    <source>
        <dbReference type="ARBA" id="ARBA00022737"/>
    </source>
</evidence>
<keyword evidence="3" id="KW-0963">Cytoplasm</keyword>
<dbReference type="InterPro" id="IPR049404">
    <property type="entry name" value="EDC4_C"/>
</dbReference>
<reference evidence="13 14" key="1">
    <citation type="journal article" date="2013" name="BMC Genomics">
        <title>The miniature genome of a carnivorous plant Genlisea aurea contains a low number of genes and short non-coding sequences.</title>
        <authorList>
            <person name="Leushkin E.V."/>
            <person name="Sutormin R.A."/>
            <person name="Nabieva E.R."/>
            <person name="Penin A.A."/>
            <person name="Kondrashov A.S."/>
            <person name="Logacheva M.D."/>
        </authorList>
    </citation>
    <scope>NUCLEOTIDE SEQUENCE [LARGE SCALE GENOMIC DNA]</scope>
</reference>
<evidence type="ECO:0000256" key="1">
    <source>
        <dbReference type="ARBA" id="ARBA00004201"/>
    </source>
</evidence>
<feature type="repeat" description="WD" evidence="9">
    <location>
        <begin position="339"/>
        <end position="381"/>
    </location>
</feature>
<feature type="domain" description="Enhancer of mRNA-decapping protein 4 C-terminal" evidence="12">
    <location>
        <begin position="1323"/>
        <end position="1426"/>
    </location>
</feature>
<dbReference type="GO" id="GO:0031087">
    <property type="term" value="P:deadenylation-independent decapping of nuclear-transcribed mRNA"/>
    <property type="evidence" value="ECO:0007669"/>
    <property type="project" value="InterPro"/>
</dbReference>
<dbReference type="OrthoDB" id="21128at2759"/>
<dbReference type="InterPro" id="IPR001680">
    <property type="entry name" value="WD40_rpt"/>
</dbReference>
<evidence type="ECO:0000256" key="2">
    <source>
        <dbReference type="ARBA" id="ARBA00009639"/>
    </source>
</evidence>
<feature type="compositionally biased region" description="Low complexity" evidence="10">
    <location>
        <begin position="93"/>
        <end position="102"/>
    </location>
</feature>
<dbReference type="PANTHER" id="PTHR15598:SF5">
    <property type="entry name" value="ENHANCER OF MRNA-DECAPPING PROTEIN 4"/>
    <property type="match status" value="1"/>
</dbReference>
<comment type="caution">
    <text evidence="13">The sequence shown here is derived from an EMBL/GenBank/DDBJ whole genome shotgun (WGS) entry which is preliminary data.</text>
</comment>
<evidence type="ECO:0000256" key="10">
    <source>
        <dbReference type="SAM" id="MobiDB-lite"/>
    </source>
</evidence>
<name>S8CZD3_9LAMI</name>
<accession>S8CZD3</accession>
<evidence type="ECO:0000313" key="13">
    <source>
        <dbReference type="EMBL" id="EPS72410.1"/>
    </source>
</evidence>
<evidence type="ECO:0000256" key="6">
    <source>
        <dbReference type="ARBA" id="ARBA00022664"/>
    </source>
</evidence>
<comment type="similarity">
    <text evidence="2">Belongs to the WD repeat EDC4 family.</text>
</comment>
<evidence type="ECO:0000256" key="4">
    <source>
        <dbReference type="ARBA" id="ARBA00022553"/>
    </source>
</evidence>
<evidence type="ECO:0000256" key="3">
    <source>
        <dbReference type="ARBA" id="ARBA00022490"/>
    </source>
</evidence>
<dbReference type="GO" id="GO:0006397">
    <property type="term" value="P:mRNA processing"/>
    <property type="evidence" value="ECO:0007669"/>
    <property type="project" value="UniProtKB-KW"/>
</dbReference>
<feature type="repeat" description="WD" evidence="9">
    <location>
        <begin position="458"/>
        <end position="500"/>
    </location>
</feature>
<dbReference type="InterPro" id="IPR032401">
    <property type="entry name" value="EDC4_WD40"/>
</dbReference>
<keyword evidence="14" id="KW-1185">Reference proteome</keyword>
<dbReference type="SMART" id="SM00320">
    <property type="entry name" value="WD40"/>
    <property type="match status" value="3"/>
</dbReference>
<dbReference type="PROSITE" id="PS50082">
    <property type="entry name" value="WD_REPEATS_2"/>
    <property type="match status" value="2"/>
</dbReference>
<evidence type="ECO:0000256" key="9">
    <source>
        <dbReference type="PROSITE-ProRule" id="PRU00221"/>
    </source>
</evidence>